<feature type="domain" description="YcxB-like C-terminal" evidence="2">
    <location>
        <begin position="103"/>
        <end position="160"/>
    </location>
</feature>
<accession>A0AAX1N0Z2</accession>
<dbReference type="Proteomes" id="UP000678679">
    <property type="component" value="Chromosome 1"/>
</dbReference>
<protein>
    <submittedName>
        <fullName evidence="3">YcxB family protein</fullName>
    </submittedName>
</protein>
<dbReference type="EMBL" id="CP076132">
    <property type="protein sequence ID" value="QWG01140.1"/>
    <property type="molecule type" value="Genomic_DNA"/>
</dbReference>
<dbReference type="AlphaFoldDB" id="A0AAX1N0Z2"/>
<feature type="transmembrane region" description="Helical" evidence="1">
    <location>
        <begin position="31"/>
        <end position="49"/>
    </location>
</feature>
<name>A0AAX1N0Z2_9BACT</name>
<reference evidence="3 4" key="1">
    <citation type="submission" date="2021-05" db="EMBL/GenBank/DDBJ databases">
        <title>Comparative genomic studies on the polysaccharide-degrading batcterial strains of the Flammeovirga genus.</title>
        <authorList>
            <person name="Zewei F."/>
            <person name="Zheng Z."/>
            <person name="Yu L."/>
            <person name="Ruyue G."/>
            <person name="Yanhong M."/>
            <person name="Yuanyuan C."/>
            <person name="Jingyan G."/>
            <person name="Wenjun H."/>
        </authorList>
    </citation>
    <scope>NUCLEOTIDE SEQUENCE [LARGE SCALE GENOMIC DNA]</scope>
    <source>
        <strain evidence="3 4">NBRC:100898</strain>
    </source>
</reference>
<organism evidence="3 4">
    <name type="scientific">Flammeovirga yaeyamensis</name>
    <dbReference type="NCBI Taxonomy" id="367791"/>
    <lineage>
        <taxon>Bacteria</taxon>
        <taxon>Pseudomonadati</taxon>
        <taxon>Bacteroidota</taxon>
        <taxon>Cytophagia</taxon>
        <taxon>Cytophagales</taxon>
        <taxon>Flammeovirgaceae</taxon>
        <taxon>Flammeovirga</taxon>
    </lineage>
</organism>
<keyword evidence="1" id="KW-0472">Membrane</keyword>
<gene>
    <name evidence="3" type="ORF">KMW28_15960</name>
</gene>
<feature type="transmembrane region" description="Helical" evidence="1">
    <location>
        <begin position="61"/>
        <end position="77"/>
    </location>
</feature>
<dbReference type="KEGG" id="fya:KMW28_15960"/>
<evidence type="ECO:0000313" key="4">
    <source>
        <dbReference type="Proteomes" id="UP000678679"/>
    </source>
</evidence>
<evidence type="ECO:0000256" key="1">
    <source>
        <dbReference type="SAM" id="Phobius"/>
    </source>
</evidence>
<keyword evidence="1" id="KW-1133">Transmembrane helix</keyword>
<sequence>MTIEYKQTKEHLIEYNKYVLSNNKKYKRNIFFIRAVIAIIIFAVFNNLVKDVPLFEPYDTYIPFVMAGVVLFITSLSDQSKLIVKNMLKANPQLIGERKVEVLENELTIEDDKGKTVYPFESFTQKVETTNLLLLFLSESVAIVIPKEVFGSDEEKEELLNRIDDHKTYDKN</sequence>
<dbReference type="RefSeq" id="WP_169662692.1">
    <property type="nucleotide sequence ID" value="NZ_CP076132.1"/>
</dbReference>
<proteinExistence type="predicted"/>
<dbReference type="Pfam" id="PF14317">
    <property type="entry name" value="YcxB"/>
    <property type="match status" value="1"/>
</dbReference>
<evidence type="ECO:0000313" key="3">
    <source>
        <dbReference type="EMBL" id="QWG01140.1"/>
    </source>
</evidence>
<dbReference type="InterPro" id="IPR025588">
    <property type="entry name" value="YcxB-like_C"/>
</dbReference>
<keyword evidence="1" id="KW-0812">Transmembrane</keyword>
<keyword evidence="4" id="KW-1185">Reference proteome</keyword>
<evidence type="ECO:0000259" key="2">
    <source>
        <dbReference type="Pfam" id="PF14317"/>
    </source>
</evidence>